<dbReference type="WBParaSite" id="ACRNAN_scaffold11447.g27870.t1">
    <property type="protein sequence ID" value="ACRNAN_scaffold11447.g27870.t1"/>
    <property type="gene ID" value="ACRNAN_scaffold11447.g27870"/>
</dbReference>
<dbReference type="AlphaFoldDB" id="A0A914CK15"/>
<accession>A0A914CK15</accession>
<reference evidence="2" key="1">
    <citation type="submission" date="2022-11" db="UniProtKB">
        <authorList>
            <consortium name="WormBaseParasite"/>
        </authorList>
    </citation>
    <scope>IDENTIFICATION</scope>
</reference>
<proteinExistence type="predicted"/>
<sequence>MWPTGWQELARLPIGSGCQQQAGRSLQDFLLGLLWHLAGSSCGTGQSVASPTALGDDSKQGLLWGLWMAAHPRLMLGNAGQCWAVLGRRLGLSWATRGKVLTGHALASLGLVTWLSRANASLISSWNLGRLDTGGPYLQLVPAEETTRKTLAATG</sequence>
<protein>
    <submittedName>
        <fullName evidence="2">Uncharacterized protein</fullName>
    </submittedName>
</protein>
<organism evidence="1 2">
    <name type="scientific">Acrobeloides nanus</name>
    <dbReference type="NCBI Taxonomy" id="290746"/>
    <lineage>
        <taxon>Eukaryota</taxon>
        <taxon>Metazoa</taxon>
        <taxon>Ecdysozoa</taxon>
        <taxon>Nematoda</taxon>
        <taxon>Chromadorea</taxon>
        <taxon>Rhabditida</taxon>
        <taxon>Tylenchina</taxon>
        <taxon>Cephalobomorpha</taxon>
        <taxon>Cephaloboidea</taxon>
        <taxon>Cephalobidae</taxon>
        <taxon>Acrobeloides</taxon>
    </lineage>
</organism>
<evidence type="ECO:0000313" key="2">
    <source>
        <dbReference type="WBParaSite" id="ACRNAN_scaffold11447.g27870.t1"/>
    </source>
</evidence>
<evidence type="ECO:0000313" key="1">
    <source>
        <dbReference type="Proteomes" id="UP000887540"/>
    </source>
</evidence>
<dbReference type="Proteomes" id="UP000887540">
    <property type="component" value="Unplaced"/>
</dbReference>
<keyword evidence="1" id="KW-1185">Reference proteome</keyword>
<name>A0A914CK15_9BILA</name>